<dbReference type="EMBL" id="JBCHKU010000034">
    <property type="protein sequence ID" value="MEM6250711.1"/>
    <property type="molecule type" value="Genomic_DNA"/>
</dbReference>
<feature type="signal peptide" evidence="1">
    <location>
        <begin position="1"/>
        <end position="25"/>
    </location>
</feature>
<comment type="caution">
    <text evidence="2">The sequence shown here is derived from an EMBL/GenBank/DDBJ whole genome shotgun (WGS) entry which is preliminary data.</text>
</comment>
<organism evidence="2 3">
    <name type="scientific">Shewanella vaxholmensis</name>
    <dbReference type="NCBI Taxonomy" id="3063535"/>
    <lineage>
        <taxon>Bacteria</taxon>
        <taxon>Pseudomonadati</taxon>
        <taxon>Pseudomonadota</taxon>
        <taxon>Gammaproteobacteria</taxon>
        <taxon>Alteromonadales</taxon>
        <taxon>Shewanellaceae</taxon>
        <taxon>Shewanella</taxon>
    </lineage>
</organism>
<dbReference type="NCBIfam" id="TIGR02780">
    <property type="entry name" value="TrbJ_Ti"/>
    <property type="match status" value="1"/>
</dbReference>
<reference evidence="2 3" key="1">
    <citation type="submission" date="2024-04" db="EMBL/GenBank/DDBJ databases">
        <title>Novel Shewanella species isolated from Baltic Sea sediments.</title>
        <authorList>
            <person name="Martin-Rodriguez A.J."/>
            <person name="Fernandez-Juarez V."/>
            <person name="Valeriano V.D."/>
            <person name="Mihindukulasooriya I."/>
            <person name="Ceresnova L."/>
            <person name="Joffre E."/>
            <person name="Jensie-Markopoulos S."/>
            <person name="Moore E.R.B."/>
            <person name="Sjoling A."/>
        </authorList>
    </citation>
    <scope>NUCLEOTIDE SEQUENCE [LARGE SCALE GENOMIC DNA]</scope>
    <source>
        <strain evidence="2 3">VAX-SP0-0CM-1</strain>
    </source>
</reference>
<feature type="chain" id="PRO_5046553127" evidence="1">
    <location>
        <begin position="26"/>
        <end position="252"/>
    </location>
</feature>
<accession>A0ABU9UYW2</accession>
<dbReference type="Proteomes" id="UP001489333">
    <property type="component" value="Unassembled WGS sequence"/>
</dbReference>
<name>A0ABU9UYW2_9GAMM</name>
<dbReference type="InterPro" id="IPR014147">
    <property type="entry name" value="T4SS_TrbJ"/>
</dbReference>
<keyword evidence="3" id="KW-1185">Reference proteome</keyword>
<evidence type="ECO:0000256" key="1">
    <source>
        <dbReference type="SAM" id="SignalP"/>
    </source>
</evidence>
<evidence type="ECO:0000313" key="2">
    <source>
        <dbReference type="EMBL" id="MEM6250711.1"/>
    </source>
</evidence>
<protein>
    <submittedName>
        <fullName evidence="2">P-type conjugative transfer protein TrbJ</fullName>
    </submittedName>
</protein>
<evidence type="ECO:0000313" key="3">
    <source>
        <dbReference type="Proteomes" id="UP001489333"/>
    </source>
</evidence>
<dbReference type="RefSeq" id="WP_012198011.1">
    <property type="nucleotide sequence ID" value="NZ_JBCHKU010000034.1"/>
</dbReference>
<proteinExistence type="predicted"/>
<sequence>MKVKNKAVITALFISSIGMLPNSNAWPVVCVNCGTEWTQIANQIQLVQQYSEQIRQTINQVKMIDDQIKNSKRLVDGNWGNAFEQINKLNELARQGQSIAYSASDLTSEMNKRYKGYEHWQKEISTQDFDEHYKQLSTSMGDSAGSALRVANGIYQQREEDDRILRQIQNRSTNANGRLEAIQAGNELSGQVIRQLQKMESLLSAQIQLTSTFVQAENEKEQLQKAQMSQFMQGEAIPLNNRKIETYQLKKF</sequence>
<keyword evidence="1" id="KW-0732">Signal</keyword>
<gene>
    <name evidence="2" type="primary">trbJ</name>
    <name evidence="2" type="ORF">AAGS29_19120</name>
</gene>